<dbReference type="AlphaFoldDB" id="A0AAV5U4F8"/>
<proteinExistence type="predicted"/>
<sequence>NTEVLKMPRLALIFFALLASTAAAPIDDIDPEKLCKYCPMLVNLFLNNKTIDEKVFDKFCATVLKSDDSNPMVKVCEAGLMGELEHIKEEMAQTGVTPDQICKLLRVCPRH</sequence>
<feature type="signal peptide" evidence="1">
    <location>
        <begin position="1"/>
        <end position="23"/>
    </location>
</feature>
<reference evidence="2" key="1">
    <citation type="submission" date="2023-10" db="EMBL/GenBank/DDBJ databases">
        <title>Genome assembly of Pristionchus species.</title>
        <authorList>
            <person name="Yoshida K."/>
            <person name="Sommer R.J."/>
        </authorList>
    </citation>
    <scope>NUCLEOTIDE SEQUENCE</scope>
    <source>
        <strain evidence="2">RS0144</strain>
    </source>
</reference>
<evidence type="ECO:0000256" key="1">
    <source>
        <dbReference type="SAM" id="SignalP"/>
    </source>
</evidence>
<evidence type="ECO:0000313" key="3">
    <source>
        <dbReference type="Proteomes" id="UP001432027"/>
    </source>
</evidence>
<feature type="non-terminal residue" evidence="2">
    <location>
        <position position="1"/>
    </location>
</feature>
<dbReference type="InterPro" id="IPR011001">
    <property type="entry name" value="Saposin-like"/>
</dbReference>
<name>A0AAV5U4F8_9BILA</name>
<keyword evidence="3" id="KW-1185">Reference proteome</keyword>
<protein>
    <recommendedName>
        <fullName evidence="4">Saposin B-type domain-containing protein</fullName>
    </recommendedName>
</protein>
<dbReference type="SUPFAM" id="SSF47862">
    <property type="entry name" value="Saposin"/>
    <property type="match status" value="1"/>
</dbReference>
<keyword evidence="1" id="KW-0732">Signal</keyword>
<comment type="caution">
    <text evidence="2">The sequence shown here is derived from an EMBL/GenBank/DDBJ whole genome shotgun (WGS) entry which is preliminary data.</text>
</comment>
<accession>A0AAV5U4F8</accession>
<dbReference type="EMBL" id="BTSX01000005">
    <property type="protein sequence ID" value="GMT01140.1"/>
    <property type="molecule type" value="Genomic_DNA"/>
</dbReference>
<dbReference type="Proteomes" id="UP001432027">
    <property type="component" value="Unassembled WGS sequence"/>
</dbReference>
<organism evidence="2 3">
    <name type="scientific">Pristionchus entomophagus</name>
    <dbReference type="NCBI Taxonomy" id="358040"/>
    <lineage>
        <taxon>Eukaryota</taxon>
        <taxon>Metazoa</taxon>
        <taxon>Ecdysozoa</taxon>
        <taxon>Nematoda</taxon>
        <taxon>Chromadorea</taxon>
        <taxon>Rhabditida</taxon>
        <taxon>Rhabditina</taxon>
        <taxon>Diplogasteromorpha</taxon>
        <taxon>Diplogasteroidea</taxon>
        <taxon>Neodiplogasteridae</taxon>
        <taxon>Pristionchus</taxon>
    </lineage>
</organism>
<feature type="chain" id="PRO_5043910421" description="Saposin B-type domain-containing protein" evidence="1">
    <location>
        <begin position="24"/>
        <end position="111"/>
    </location>
</feature>
<evidence type="ECO:0008006" key="4">
    <source>
        <dbReference type="Google" id="ProtNLM"/>
    </source>
</evidence>
<gene>
    <name evidence="2" type="ORF">PENTCL1PPCAC_23314</name>
</gene>
<evidence type="ECO:0000313" key="2">
    <source>
        <dbReference type="EMBL" id="GMT01140.1"/>
    </source>
</evidence>